<sequence length="37" mass="4015">MTPGAVRRRRTAGVRSEDPPARSRGFSEFSGPLPFPA</sequence>
<dbReference type="EMBL" id="LQYT01000037">
    <property type="protein sequence ID" value="KYD19878.1"/>
    <property type="molecule type" value="Genomic_DNA"/>
</dbReference>
<evidence type="ECO:0000256" key="1">
    <source>
        <dbReference type="SAM" id="MobiDB-lite"/>
    </source>
</evidence>
<feature type="region of interest" description="Disordered" evidence="1">
    <location>
        <begin position="1"/>
        <end position="37"/>
    </location>
</feature>
<evidence type="ECO:0000313" key="3">
    <source>
        <dbReference type="Proteomes" id="UP000075683"/>
    </source>
</evidence>
<accession>A0A150M5S7</accession>
<gene>
    <name evidence="2" type="ORF">B4135_0777</name>
</gene>
<proteinExistence type="predicted"/>
<feature type="compositionally biased region" description="Basic residues" evidence="1">
    <location>
        <begin position="1"/>
        <end position="12"/>
    </location>
</feature>
<evidence type="ECO:0000313" key="2">
    <source>
        <dbReference type="EMBL" id="KYD19878.1"/>
    </source>
</evidence>
<dbReference type="AlphaFoldDB" id="A0A150M5S7"/>
<dbReference type="Proteomes" id="UP000075683">
    <property type="component" value="Unassembled WGS sequence"/>
</dbReference>
<protein>
    <submittedName>
        <fullName evidence="2">Uncharacterized protein</fullName>
    </submittedName>
</protein>
<organism evidence="2 3">
    <name type="scientific">Caldibacillus debilis</name>
    <dbReference type="NCBI Taxonomy" id="301148"/>
    <lineage>
        <taxon>Bacteria</taxon>
        <taxon>Bacillati</taxon>
        <taxon>Bacillota</taxon>
        <taxon>Bacilli</taxon>
        <taxon>Bacillales</taxon>
        <taxon>Bacillaceae</taxon>
        <taxon>Caldibacillus</taxon>
    </lineage>
</organism>
<comment type="caution">
    <text evidence="2">The sequence shown here is derived from an EMBL/GenBank/DDBJ whole genome shotgun (WGS) entry which is preliminary data.</text>
</comment>
<dbReference type="STRING" id="301148.B4135_0777"/>
<reference evidence="2 3" key="1">
    <citation type="submission" date="2016-01" db="EMBL/GenBank/DDBJ databases">
        <title>Draft Genome Sequences of Seven Thermophilic Sporeformers Isolated from Foods.</title>
        <authorList>
            <person name="Berendsen E.M."/>
            <person name="Wells-Bennik M.H."/>
            <person name="Krawcyk A.O."/>
            <person name="De Jong A."/>
            <person name="Holsappel S."/>
            <person name="Eijlander R.T."/>
            <person name="Kuipers O.P."/>
        </authorList>
    </citation>
    <scope>NUCLEOTIDE SEQUENCE [LARGE SCALE GENOMIC DNA]</scope>
    <source>
        <strain evidence="2 3">B4135</strain>
    </source>
</reference>
<name>A0A150M5S7_9BACI</name>